<sequence length="117" mass="13778">MSDKQDDTTTIETNGDDDLYGDLDVDVKNVAEKKKKMTGDTSTTNQHRRHYLQLDDGESTREENKMLKERIRTLEEENLILKRNIGTLFRTAKNEIQRKDGQIIRLQQQQQQQQQQD</sequence>
<feature type="region of interest" description="Disordered" evidence="1">
    <location>
        <begin position="1"/>
        <end position="62"/>
    </location>
</feature>
<evidence type="ECO:0000313" key="2">
    <source>
        <dbReference type="EMBL" id="OEU07853.1"/>
    </source>
</evidence>
<reference evidence="2 3" key="1">
    <citation type="submission" date="2016-09" db="EMBL/GenBank/DDBJ databases">
        <title>Extensive genetic diversity and differential bi-allelic expression allows diatom success in the polar Southern Ocean.</title>
        <authorList>
            <consortium name="DOE Joint Genome Institute"/>
            <person name="Mock T."/>
            <person name="Otillar R.P."/>
            <person name="Strauss J."/>
            <person name="Dupont C."/>
            <person name="Frickenhaus S."/>
            <person name="Maumus F."/>
            <person name="Mcmullan M."/>
            <person name="Sanges R."/>
            <person name="Schmutz J."/>
            <person name="Toseland A."/>
            <person name="Valas R."/>
            <person name="Veluchamy A."/>
            <person name="Ward B.J."/>
            <person name="Allen A."/>
            <person name="Barry K."/>
            <person name="Falciatore A."/>
            <person name="Ferrante M."/>
            <person name="Fortunato A.E."/>
            <person name="Gloeckner G."/>
            <person name="Gruber A."/>
            <person name="Hipkin R."/>
            <person name="Janech M."/>
            <person name="Kroth P."/>
            <person name="Leese F."/>
            <person name="Lindquist E."/>
            <person name="Lyon B.R."/>
            <person name="Martin J."/>
            <person name="Mayer C."/>
            <person name="Parker M."/>
            <person name="Quesneville H."/>
            <person name="Raymond J."/>
            <person name="Uhlig C."/>
            <person name="Valentin K.U."/>
            <person name="Worden A.Z."/>
            <person name="Armbrust E.V."/>
            <person name="Bowler C."/>
            <person name="Green B."/>
            <person name="Moulton V."/>
            <person name="Van Oosterhout C."/>
            <person name="Grigoriev I."/>
        </authorList>
    </citation>
    <scope>NUCLEOTIDE SEQUENCE [LARGE SCALE GENOMIC DNA]</scope>
    <source>
        <strain evidence="2 3">CCMP1102</strain>
    </source>
</reference>
<dbReference type="KEGG" id="fcy:FRACYDRAFT_250477"/>
<dbReference type="OrthoDB" id="47479at2759"/>
<protein>
    <submittedName>
        <fullName evidence="2">Uncharacterized protein</fullName>
    </submittedName>
</protein>
<evidence type="ECO:0000256" key="1">
    <source>
        <dbReference type="SAM" id="MobiDB-lite"/>
    </source>
</evidence>
<evidence type="ECO:0000313" key="3">
    <source>
        <dbReference type="Proteomes" id="UP000095751"/>
    </source>
</evidence>
<gene>
    <name evidence="2" type="ORF">FRACYDRAFT_250477</name>
</gene>
<organism evidence="2 3">
    <name type="scientific">Fragilariopsis cylindrus CCMP1102</name>
    <dbReference type="NCBI Taxonomy" id="635003"/>
    <lineage>
        <taxon>Eukaryota</taxon>
        <taxon>Sar</taxon>
        <taxon>Stramenopiles</taxon>
        <taxon>Ochrophyta</taxon>
        <taxon>Bacillariophyta</taxon>
        <taxon>Bacillariophyceae</taxon>
        <taxon>Bacillariophycidae</taxon>
        <taxon>Bacillariales</taxon>
        <taxon>Bacillariaceae</taxon>
        <taxon>Fragilariopsis</taxon>
    </lineage>
</organism>
<proteinExistence type="predicted"/>
<dbReference type="Proteomes" id="UP000095751">
    <property type="component" value="Unassembled WGS sequence"/>
</dbReference>
<name>A0A1E7EQM6_9STRA</name>
<keyword evidence="3" id="KW-1185">Reference proteome</keyword>
<dbReference type="EMBL" id="KV784383">
    <property type="protein sequence ID" value="OEU07853.1"/>
    <property type="molecule type" value="Genomic_DNA"/>
</dbReference>
<dbReference type="InParanoid" id="A0A1E7EQM6"/>
<accession>A0A1E7EQM6</accession>
<feature type="compositionally biased region" description="Acidic residues" evidence="1">
    <location>
        <begin position="14"/>
        <end position="24"/>
    </location>
</feature>
<dbReference type="AlphaFoldDB" id="A0A1E7EQM6"/>